<dbReference type="EMBL" id="JAHLQT010015512">
    <property type="protein sequence ID" value="KAG7169786.1"/>
    <property type="molecule type" value="Genomic_DNA"/>
</dbReference>
<keyword evidence="2" id="KW-1185">Reference proteome</keyword>
<dbReference type="AlphaFoldDB" id="A0A8J5K5F3"/>
<gene>
    <name evidence="1" type="ORF">Hamer_G018039</name>
</gene>
<feature type="non-terminal residue" evidence="1">
    <location>
        <position position="1"/>
    </location>
</feature>
<accession>A0A8J5K5F3</accession>
<reference evidence="1" key="1">
    <citation type="journal article" date="2021" name="Sci. Adv.">
        <title>The American lobster genome reveals insights on longevity, neural, and immune adaptations.</title>
        <authorList>
            <person name="Polinski J.M."/>
            <person name="Zimin A.V."/>
            <person name="Clark K.F."/>
            <person name="Kohn A.B."/>
            <person name="Sadowski N."/>
            <person name="Timp W."/>
            <person name="Ptitsyn A."/>
            <person name="Khanna P."/>
            <person name="Romanova D.Y."/>
            <person name="Williams P."/>
            <person name="Greenwood S.J."/>
            <person name="Moroz L.L."/>
            <person name="Walt D.R."/>
            <person name="Bodnar A.G."/>
        </authorList>
    </citation>
    <scope>NUCLEOTIDE SEQUENCE</scope>
    <source>
        <strain evidence="1">GMGI-L3</strain>
    </source>
</reference>
<evidence type="ECO:0000313" key="1">
    <source>
        <dbReference type="EMBL" id="KAG7169786.1"/>
    </source>
</evidence>
<name>A0A8J5K5F3_HOMAM</name>
<proteinExistence type="predicted"/>
<protein>
    <submittedName>
        <fullName evidence="1">Uncharacterized protein</fullName>
    </submittedName>
</protein>
<comment type="caution">
    <text evidence="1">The sequence shown here is derived from an EMBL/GenBank/DDBJ whole genome shotgun (WGS) entry which is preliminary data.</text>
</comment>
<dbReference type="Proteomes" id="UP000747542">
    <property type="component" value="Unassembled WGS sequence"/>
</dbReference>
<feature type="non-terminal residue" evidence="1">
    <location>
        <position position="79"/>
    </location>
</feature>
<evidence type="ECO:0000313" key="2">
    <source>
        <dbReference type="Proteomes" id="UP000747542"/>
    </source>
</evidence>
<organism evidence="1 2">
    <name type="scientific">Homarus americanus</name>
    <name type="common">American lobster</name>
    <dbReference type="NCBI Taxonomy" id="6706"/>
    <lineage>
        <taxon>Eukaryota</taxon>
        <taxon>Metazoa</taxon>
        <taxon>Ecdysozoa</taxon>
        <taxon>Arthropoda</taxon>
        <taxon>Crustacea</taxon>
        <taxon>Multicrustacea</taxon>
        <taxon>Malacostraca</taxon>
        <taxon>Eumalacostraca</taxon>
        <taxon>Eucarida</taxon>
        <taxon>Decapoda</taxon>
        <taxon>Pleocyemata</taxon>
        <taxon>Astacidea</taxon>
        <taxon>Nephropoidea</taxon>
        <taxon>Nephropidae</taxon>
        <taxon>Homarus</taxon>
    </lineage>
</organism>
<sequence length="79" mass="8644">LVSACSLFNTSRNFQIFGWNEVIFACIWLCHPSKELLVRGSASGDIFSFSVSNVPTTLSCGIKARTGRIPIFRTKSAST</sequence>